<evidence type="ECO:0000313" key="4">
    <source>
        <dbReference type="WBParaSite" id="PDA_v2.g10855.t1"/>
    </source>
</evidence>
<proteinExistence type="predicted"/>
<feature type="compositionally biased region" description="Polar residues" evidence="1">
    <location>
        <begin position="31"/>
        <end position="48"/>
    </location>
</feature>
<feature type="region of interest" description="Disordered" evidence="1">
    <location>
        <begin position="23"/>
        <end position="48"/>
    </location>
</feature>
<evidence type="ECO:0000256" key="2">
    <source>
        <dbReference type="SAM" id="SignalP"/>
    </source>
</evidence>
<reference evidence="4" key="1">
    <citation type="submission" date="2022-11" db="UniProtKB">
        <authorList>
            <consortium name="WormBaseParasite"/>
        </authorList>
    </citation>
    <scope>IDENTIFICATION</scope>
</reference>
<dbReference type="Proteomes" id="UP000887578">
    <property type="component" value="Unplaced"/>
</dbReference>
<keyword evidence="3" id="KW-1185">Reference proteome</keyword>
<dbReference type="AlphaFoldDB" id="A0A914NZE8"/>
<protein>
    <submittedName>
        <fullName evidence="4">Uncharacterized protein</fullName>
    </submittedName>
</protein>
<feature type="chain" id="PRO_5037402225" evidence="2">
    <location>
        <begin position="20"/>
        <end position="134"/>
    </location>
</feature>
<feature type="signal peptide" evidence="2">
    <location>
        <begin position="1"/>
        <end position="19"/>
    </location>
</feature>
<evidence type="ECO:0000313" key="3">
    <source>
        <dbReference type="Proteomes" id="UP000887578"/>
    </source>
</evidence>
<accession>A0A914NZE8</accession>
<name>A0A914NZE8_9BILA</name>
<evidence type="ECO:0000256" key="1">
    <source>
        <dbReference type="SAM" id="MobiDB-lite"/>
    </source>
</evidence>
<keyword evidence="2" id="KW-0732">Signal</keyword>
<organism evidence="3 4">
    <name type="scientific">Panagrolaimus davidi</name>
    <dbReference type="NCBI Taxonomy" id="227884"/>
    <lineage>
        <taxon>Eukaryota</taxon>
        <taxon>Metazoa</taxon>
        <taxon>Ecdysozoa</taxon>
        <taxon>Nematoda</taxon>
        <taxon>Chromadorea</taxon>
        <taxon>Rhabditida</taxon>
        <taxon>Tylenchina</taxon>
        <taxon>Panagrolaimomorpha</taxon>
        <taxon>Panagrolaimoidea</taxon>
        <taxon>Panagrolaimidae</taxon>
        <taxon>Panagrolaimus</taxon>
    </lineage>
</organism>
<dbReference type="WBParaSite" id="PDA_v2.g10855.t1">
    <property type="protein sequence ID" value="PDA_v2.g10855.t1"/>
    <property type="gene ID" value="PDA_v2.g10855"/>
</dbReference>
<sequence length="134" mass="15542">MKYLTTIFFLSIIVVFASAAPKRRNEATRNPYPQTRGTRNPYPQRQYRQNQDAVVRYRTFKNTEPYKGLYIVPHTGIEVQTANGQNRFIHNNGGGTDFLTPSSRDMRYSEWKKPVNPLTPQQLREIGGSDYNLL</sequence>